<dbReference type="PANTHER" id="PTHR30529:SF3">
    <property type="entry name" value="CYTOCHROME B561 HOMOLOG 1"/>
    <property type="match status" value="1"/>
</dbReference>
<reference evidence="15" key="2">
    <citation type="submission" date="2020-09" db="EMBL/GenBank/DDBJ databases">
        <authorList>
            <person name="Sun Q."/>
            <person name="Zhou Y."/>
        </authorList>
    </citation>
    <scope>NUCLEOTIDE SEQUENCE</scope>
    <source>
        <strain evidence="15">CGMCC 1.3617</strain>
    </source>
</reference>
<keyword evidence="8" id="KW-0249">Electron transport</keyword>
<organism evidence="15 16">
    <name type="scientific">Neoroseomonas lacus</name>
    <dbReference type="NCBI Taxonomy" id="287609"/>
    <lineage>
        <taxon>Bacteria</taxon>
        <taxon>Pseudomonadati</taxon>
        <taxon>Pseudomonadota</taxon>
        <taxon>Alphaproteobacteria</taxon>
        <taxon>Acetobacterales</taxon>
        <taxon>Acetobacteraceae</taxon>
        <taxon>Neoroseomonas</taxon>
    </lineage>
</organism>
<keyword evidence="10" id="KW-0408">Iron</keyword>
<proteinExistence type="inferred from homology"/>
<dbReference type="GO" id="GO:0046872">
    <property type="term" value="F:metal ion binding"/>
    <property type="evidence" value="ECO:0007669"/>
    <property type="project" value="UniProtKB-KW"/>
</dbReference>
<feature type="transmembrane region" description="Helical" evidence="13">
    <location>
        <begin position="52"/>
        <end position="71"/>
    </location>
</feature>
<name>A0A917KH89_9PROT</name>
<evidence type="ECO:0000256" key="3">
    <source>
        <dbReference type="ARBA" id="ARBA00022448"/>
    </source>
</evidence>
<dbReference type="GO" id="GO:0009055">
    <property type="term" value="F:electron transfer activity"/>
    <property type="evidence" value="ECO:0007669"/>
    <property type="project" value="InterPro"/>
</dbReference>
<dbReference type="Gene3D" id="1.20.950.20">
    <property type="entry name" value="Transmembrane di-heme cytochromes, Chain C"/>
    <property type="match status" value="1"/>
</dbReference>
<comment type="caution">
    <text evidence="15">The sequence shown here is derived from an EMBL/GenBank/DDBJ whole genome shotgun (WGS) entry which is preliminary data.</text>
</comment>
<feature type="transmembrane region" description="Helical" evidence="13">
    <location>
        <begin position="83"/>
        <end position="103"/>
    </location>
</feature>
<dbReference type="SUPFAM" id="SSF81342">
    <property type="entry name" value="Transmembrane di-heme cytochromes"/>
    <property type="match status" value="1"/>
</dbReference>
<dbReference type="InterPro" id="IPR016174">
    <property type="entry name" value="Di-haem_cyt_TM"/>
</dbReference>
<comment type="cofactor">
    <cofactor evidence="1">
        <name>heme b</name>
        <dbReference type="ChEBI" id="CHEBI:60344"/>
    </cofactor>
</comment>
<evidence type="ECO:0000256" key="4">
    <source>
        <dbReference type="ARBA" id="ARBA00022475"/>
    </source>
</evidence>
<feature type="transmembrane region" description="Helical" evidence="13">
    <location>
        <begin position="12"/>
        <end position="31"/>
    </location>
</feature>
<dbReference type="PANTHER" id="PTHR30529">
    <property type="entry name" value="CYTOCHROME B561"/>
    <property type="match status" value="1"/>
</dbReference>
<evidence type="ECO:0000256" key="10">
    <source>
        <dbReference type="ARBA" id="ARBA00023004"/>
    </source>
</evidence>
<evidence type="ECO:0000256" key="8">
    <source>
        <dbReference type="ARBA" id="ARBA00022982"/>
    </source>
</evidence>
<dbReference type="InterPro" id="IPR052168">
    <property type="entry name" value="Cytochrome_b561_oxidase"/>
</dbReference>
<keyword evidence="16" id="KW-1185">Reference proteome</keyword>
<keyword evidence="4" id="KW-1003">Cell membrane</keyword>
<dbReference type="GO" id="GO:0005886">
    <property type="term" value="C:plasma membrane"/>
    <property type="evidence" value="ECO:0007669"/>
    <property type="project" value="UniProtKB-SubCell"/>
</dbReference>
<evidence type="ECO:0000256" key="11">
    <source>
        <dbReference type="ARBA" id="ARBA00023136"/>
    </source>
</evidence>
<dbReference type="Pfam" id="PF01292">
    <property type="entry name" value="Ni_hydr_CYTB"/>
    <property type="match status" value="1"/>
</dbReference>
<sequence>MATDLEIQPHGAMTRAIHWGAALLVLSAWAVGTTMEEFPRGGGREEAMQLHYSLGVLVLGLTALRVAWRLVSPVPPAPAPGPAWQRLAATGMHVGLILLTIGLPLTGLLDRWARGRPVAIFGGIPLPAPFAVPGDRLWGEVHGVFGNLLLVAIGLHVAAALWHQFAVRDGTLSRMLPMLQRERIVPPPA</sequence>
<dbReference type="GO" id="GO:0020037">
    <property type="term" value="F:heme binding"/>
    <property type="evidence" value="ECO:0007669"/>
    <property type="project" value="TreeGrafter"/>
</dbReference>
<evidence type="ECO:0000256" key="5">
    <source>
        <dbReference type="ARBA" id="ARBA00022617"/>
    </source>
</evidence>
<gene>
    <name evidence="15" type="ORF">GCM10011320_19450</name>
</gene>
<comment type="subcellular location">
    <subcellularLocation>
        <location evidence="2">Cell membrane</location>
        <topology evidence="2">Multi-pass membrane protein</topology>
    </subcellularLocation>
</comment>
<comment type="similarity">
    <text evidence="12">Belongs to the cytochrome b561 family.</text>
</comment>
<keyword evidence="7" id="KW-0479">Metal-binding</keyword>
<keyword evidence="6 13" id="KW-0812">Transmembrane</keyword>
<evidence type="ECO:0000313" key="15">
    <source>
        <dbReference type="EMBL" id="GGJ12309.1"/>
    </source>
</evidence>
<evidence type="ECO:0000256" key="6">
    <source>
        <dbReference type="ARBA" id="ARBA00022692"/>
    </source>
</evidence>
<dbReference type="EMBL" id="BMKW01000004">
    <property type="protein sequence ID" value="GGJ12309.1"/>
    <property type="molecule type" value="Genomic_DNA"/>
</dbReference>
<protein>
    <submittedName>
        <fullName evidence="15">Cytochrome b</fullName>
    </submittedName>
</protein>
<dbReference type="Proteomes" id="UP000661507">
    <property type="component" value="Unassembled WGS sequence"/>
</dbReference>
<evidence type="ECO:0000256" key="9">
    <source>
        <dbReference type="ARBA" id="ARBA00022989"/>
    </source>
</evidence>
<evidence type="ECO:0000256" key="12">
    <source>
        <dbReference type="ARBA" id="ARBA00037975"/>
    </source>
</evidence>
<evidence type="ECO:0000256" key="7">
    <source>
        <dbReference type="ARBA" id="ARBA00022723"/>
    </source>
</evidence>
<dbReference type="RefSeq" id="WP_188966844.1">
    <property type="nucleotide sequence ID" value="NZ_BMKW01000004.1"/>
</dbReference>
<evidence type="ECO:0000313" key="16">
    <source>
        <dbReference type="Proteomes" id="UP000661507"/>
    </source>
</evidence>
<evidence type="ECO:0000256" key="2">
    <source>
        <dbReference type="ARBA" id="ARBA00004651"/>
    </source>
</evidence>
<keyword evidence="3" id="KW-0813">Transport</keyword>
<dbReference type="InterPro" id="IPR011577">
    <property type="entry name" value="Cyt_b561_bac/Ni-Hgenase"/>
</dbReference>
<evidence type="ECO:0000256" key="1">
    <source>
        <dbReference type="ARBA" id="ARBA00001970"/>
    </source>
</evidence>
<reference evidence="15" key="1">
    <citation type="journal article" date="2014" name="Int. J. Syst. Evol. Microbiol.">
        <title>Complete genome sequence of Corynebacterium casei LMG S-19264T (=DSM 44701T), isolated from a smear-ripened cheese.</title>
        <authorList>
            <consortium name="US DOE Joint Genome Institute (JGI-PGF)"/>
            <person name="Walter F."/>
            <person name="Albersmeier A."/>
            <person name="Kalinowski J."/>
            <person name="Ruckert C."/>
        </authorList>
    </citation>
    <scope>NUCLEOTIDE SEQUENCE</scope>
    <source>
        <strain evidence="15">CGMCC 1.3617</strain>
    </source>
</reference>
<accession>A0A917KH89</accession>
<dbReference type="GO" id="GO:0022904">
    <property type="term" value="P:respiratory electron transport chain"/>
    <property type="evidence" value="ECO:0007669"/>
    <property type="project" value="InterPro"/>
</dbReference>
<evidence type="ECO:0000256" key="13">
    <source>
        <dbReference type="SAM" id="Phobius"/>
    </source>
</evidence>
<dbReference type="AlphaFoldDB" id="A0A917KH89"/>
<evidence type="ECO:0000259" key="14">
    <source>
        <dbReference type="Pfam" id="PF01292"/>
    </source>
</evidence>
<keyword evidence="11 13" id="KW-0472">Membrane</keyword>
<keyword evidence="9 13" id="KW-1133">Transmembrane helix</keyword>
<feature type="transmembrane region" description="Helical" evidence="13">
    <location>
        <begin position="144"/>
        <end position="165"/>
    </location>
</feature>
<feature type="domain" description="Cytochrome b561 bacterial/Ni-hydrogenase" evidence="14">
    <location>
        <begin position="10"/>
        <end position="177"/>
    </location>
</feature>
<keyword evidence="5" id="KW-0349">Heme</keyword>